<dbReference type="InterPro" id="IPR000210">
    <property type="entry name" value="BTB/POZ_dom"/>
</dbReference>
<comment type="caution">
    <text evidence="7">The sequence shown here is derived from an EMBL/GenBank/DDBJ whole genome shotgun (WGS) entry which is preliminary data.</text>
</comment>
<sequence length="735" mass="82183">MKYMKLGSKPDTFYTEEAVRSVMSDVPADLIILVNNTKYLLHKFPLLLKCGLLQRLWSDTGNNETGQSIPIALHDIPGGEEAFELCAKFCYGISINLSAHNFVPAISAAKFLRMTESVAKGNFTAKLESFFESCILQGWKDSIVTLQTVWRQSGWSDEHRIVQPCLNSVIEKILVHHSQVAWSYTYTRPGYPKKQQRTSAPKDWWTEDVSELHLDLFRSIISTVRSTKKLPAGLIGEALHVYACKHLPSLQEIREHVQSSSARTDHTLSQHRRALESIVSMIPTEPGSVSGSFLFRLLKVANYVGVSPSVKAELVRRSGRQMDEATADDLIVPSPTDPQSHDIGTVEAVLENFLVQFRRQEENERMMVSMAKVGKTFDSYLQTIARDVALPVSKFIQLAESLPEIARQEHDQLYQAINSYLEEHPEMSKADRKKLCRLIDCRKLSPETRADAIANEYMPLRAIVKLLFFEQERISGASSSKAAYAIPSGNEILSAGVAQGDRKKTREEPEGRHRPKETPSPSEAKKVKDRNEKTSGIGGKHKTISLHPQPAFIIMACQSFNMQSTLARQVVDAKFSISYRRKVILSRGSALCSVIQESSTAAAVTEVKKEETVAKESPQKPRKPPAKSLPEMMEEEVIPALKKTLEAQEDISDIDISFQDKKLEGSFLKNNGVPYSFWAFFPDGVLTGPKGFSLSSYGSGVSTVEPFLIDERRIAGKQVVFWVRKRLAAQGIIPV</sequence>
<feature type="region of interest" description="Disordered" evidence="4">
    <location>
        <begin position="495"/>
        <end position="542"/>
    </location>
</feature>
<dbReference type="PROSITE" id="PS51649">
    <property type="entry name" value="NPH3"/>
    <property type="match status" value="1"/>
</dbReference>
<dbReference type="Pfam" id="PF03000">
    <property type="entry name" value="NPH3"/>
    <property type="match status" value="1"/>
</dbReference>
<evidence type="ECO:0000256" key="1">
    <source>
        <dbReference type="ARBA" id="ARBA00004906"/>
    </source>
</evidence>
<dbReference type="Pfam" id="PF11210">
    <property type="entry name" value="DUF2996"/>
    <property type="match status" value="1"/>
</dbReference>
<reference evidence="7 8" key="1">
    <citation type="submission" date="2020-08" db="EMBL/GenBank/DDBJ databases">
        <title>Plant Genome Project.</title>
        <authorList>
            <person name="Zhang R.-G."/>
        </authorList>
    </citation>
    <scope>NUCLEOTIDE SEQUENCE [LARGE SCALE GENOMIC DNA]</scope>
    <source>
        <tissue evidence="7">Rhizome</tissue>
    </source>
</reference>
<evidence type="ECO:0000313" key="7">
    <source>
        <dbReference type="EMBL" id="KAG6495107.1"/>
    </source>
</evidence>
<evidence type="ECO:0008006" key="9">
    <source>
        <dbReference type="Google" id="ProtNLM"/>
    </source>
</evidence>
<accession>A0A8J5G9W8</accession>
<evidence type="ECO:0000259" key="5">
    <source>
        <dbReference type="PROSITE" id="PS50097"/>
    </source>
</evidence>
<dbReference type="PANTHER" id="PTHR32370">
    <property type="entry name" value="OS12G0117600 PROTEIN"/>
    <property type="match status" value="1"/>
</dbReference>
<dbReference type="UniPathway" id="UPA00143"/>
<evidence type="ECO:0000256" key="2">
    <source>
        <dbReference type="ARBA" id="ARBA00022786"/>
    </source>
</evidence>
<feature type="domain" description="NPH3" evidence="6">
    <location>
        <begin position="203"/>
        <end position="473"/>
    </location>
</feature>
<feature type="compositionally biased region" description="Basic and acidic residues" evidence="4">
    <location>
        <begin position="523"/>
        <end position="533"/>
    </location>
</feature>
<dbReference type="InterPro" id="IPR011333">
    <property type="entry name" value="SKP1/BTB/POZ_sf"/>
</dbReference>
<dbReference type="PROSITE" id="PS50097">
    <property type="entry name" value="BTB"/>
    <property type="match status" value="1"/>
</dbReference>
<comment type="pathway">
    <text evidence="1">Protein modification; protein ubiquitination.</text>
</comment>
<proteinExistence type="inferred from homology"/>
<dbReference type="Gene3D" id="3.30.710.10">
    <property type="entry name" value="Potassium Channel Kv1.1, Chain A"/>
    <property type="match status" value="1"/>
</dbReference>
<dbReference type="Proteomes" id="UP000734854">
    <property type="component" value="Unassembled WGS sequence"/>
</dbReference>
<keyword evidence="8" id="KW-1185">Reference proteome</keyword>
<dbReference type="SUPFAM" id="SSF54695">
    <property type="entry name" value="POZ domain"/>
    <property type="match status" value="1"/>
</dbReference>
<protein>
    <recommendedName>
        <fullName evidence="9">Phototropic-responsive NPH3 family protein</fullName>
    </recommendedName>
</protein>
<feature type="compositionally biased region" description="Basic and acidic residues" evidence="4">
    <location>
        <begin position="610"/>
        <end position="619"/>
    </location>
</feature>
<comment type="similarity">
    <text evidence="3">Belongs to the NPH3 family.</text>
</comment>
<dbReference type="AlphaFoldDB" id="A0A8J5G9W8"/>
<name>A0A8J5G9W8_ZINOF</name>
<gene>
    <name evidence="7" type="ORF">ZIOFF_042898</name>
</gene>
<dbReference type="InterPro" id="IPR021374">
    <property type="entry name" value="DUF2996"/>
</dbReference>
<evidence type="ECO:0000256" key="4">
    <source>
        <dbReference type="SAM" id="MobiDB-lite"/>
    </source>
</evidence>
<keyword evidence="2" id="KW-0833">Ubl conjugation pathway</keyword>
<feature type="region of interest" description="Disordered" evidence="4">
    <location>
        <begin position="610"/>
        <end position="629"/>
    </location>
</feature>
<feature type="compositionally biased region" description="Basic and acidic residues" evidence="4">
    <location>
        <begin position="500"/>
        <end position="512"/>
    </location>
</feature>
<evidence type="ECO:0000256" key="3">
    <source>
        <dbReference type="PROSITE-ProRule" id="PRU00982"/>
    </source>
</evidence>
<evidence type="ECO:0000313" key="8">
    <source>
        <dbReference type="Proteomes" id="UP000734854"/>
    </source>
</evidence>
<feature type="domain" description="BTB" evidence="5">
    <location>
        <begin position="28"/>
        <end position="99"/>
    </location>
</feature>
<dbReference type="InterPro" id="IPR027356">
    <property type="entry name" value="NPH3_dom"/>
</dbReference>
<organism evidence="7 8">
    <name type="scientific">Zingiber officinale</name>
    <name type="common">Ginger</name>
    <name type="synonym">Amomum zingiber</name>
    <dbReference type="NCBI Taxonomy" id="94328"/>
    <lineage>
        <taxon>Eukaryota</taxon>
        <taxon>Viridiplantae</taxon>
        <taxon>Streptophyta</taxon>
        <taxon>Embryophyta</taxon>
        <taxon>Tracheophyta</taxon>
        <taxon>Spermatophyta</taxon>
        <taxon>Magnoliopsida</taxon>
        <taxon>Liliopsida</taxon>
        <taxon>Zingiberales</taxon>
        <taxon>Zingiberaceae</taxon>
        <taxon>Zingiber</taxon>
    </lineage>
</organism>
<dbReference type="GO" id="GO:0016567">
    <property type="term" value="P:protein ubiquitination"/>
    <property type="evidence" value="ECO:0007669"/>
    <property type="project" value="UniProtKB-UniPathway"/>
</dbReference>
<evidence type="ECO:0000259" key="6">
    <source>
        <dbReference type="PROSITE" id="PS51649"/>
    </source>
</evidence>
<dbReference type="EMBL" id="JACMSC010000012">
    <property type="protein sequence ID" value="KAG6495107.1"/>
    <property type="molecule type" value="Genomic_DNA"/>
</dbReference>
<dbReference type="InterPro" id="IPR043454">
    <property type="entry name" value="NPH3/RPT2-like"/>
</dbReference>